<dbReference type="GO" id="GO:0005509">
    <property type="term" value="F:calcium ion binding"/>
    <property type="evidence" value="ECO:0007669"/>
    <property type="project" value="InterPro"/>
</dbReference>
<dbReference type="InterPro" id="IPR018247">
    <property type="entry name" value="EF_Hand_1_Ca_BS"/>
</dbReference>
<dbReference type="PROSITE" id="PS00018">
    <property type="entry name" value="EF_HAND_1"/>
    <property type="match status" value="1"/>
</dbReference>
<keyword evidence="4" id="KW-1185">Reference proteome</keyword>
<dbReference type="PROSITE" id="PS50222">
    <property type="entry name" value="EF_HAND_2"/>
    <property type="match status" value="2"/>
</dbReference>
<comment type="caution">
    <text evidence="3">The sequence shown here is derived from an EMBL/GenBank/DDBJ whole genome shotgun (WGS) entry which is preliminary data.</text>
</comment>
<reference evidence="3" key="1">
    <citation type="submission" date="2021-01" db="EMBL/GenBank/DDBJ databases">
        <authorList>
            <consortium name="Genoscope - CEA"/>
            <person name="William W."/>
        </authorList>
    </citation>
    <scope>NUCLEOTIDE SEQUENCE</scope>
</reference>
<evidence type="ECO:0000313" key="3">
    <source>
        <dbReference type="EMBL" id="CAD8110462.1"/>
    </source>
</evidence>
<organism evidence="3 4">
    <name type="scientific">Paramecium primaurelia</name>
    <dbReference type="NCBI Taxonomy" id="5886"/>
    <lineage>
        <taxon>Eukaryota</taxon>
        <taxon>Sar</taxon>
        <taxon>Alveolata</taxon>
        <taxon>Ciliophora</taxon>
        <taxon>Intramacronucleata</taxon>
        <taxon>Oligohymenophorea</taxon>
        <taxon>Peniculida</taxon>
        <taxon>Parameciidae</taxon>
        <taxon>Paramecium</taxon>
    </lineage>
</organism>
<dbReference type="OMA" id="LLNYLCP"/>
<feature type="domain" description="EF-hand" evidence="2">
    <location>
        <begin position="417"/>
        <end position="452"/>
    </location>
</feature>
<evidence type="ECO:0000256" key="1">
    <source>
        <dbReference type="SAM" id="MobiDB-lite"/>
    </source>
</evidence>
<evidence type="ECO:0000259" key="2">
    <source>
        <dbReference type="PROSITE" id="PS50222"/>
    </source>
</evidence>
<name>A0A8S1Q4K9_PARPR</name>
<dbReference type="InterPro" id="IPR002048">
    <property type="entry name" value="EF_hand_dom"/>
</dbReference>
<feature type="compositionally biased region" description="Low complexity" evidence="1">
    <location>
        <begin position="227"/>
        <end position="236"/>
    </location>
</feature>
<gene>
    <name evidence="3" type="ORF">PPRIM_AZ9-3.1.T1440069</name>
</gene>
<accession>A0A8S1Q4K9</accession>
<proteinExistence type="predicted"/>
<feature type="compositionally biased region" description="Basic and acidic residues" evidence="1">
    <location>
        <begin position="237"/>
        <end position="247"/>
    </location>
</feature>
<feature type="region of interest" description="Disordered" evidence="1">
    <location>
        <begin position="227"/>
        <end position="262"/>
    </location>
</feature>
<dbReference type="Proteomes" id="UP000688137">
    <property type="component" value="Unassembled WGS sequence"/>
</dbReference>
<protein>
    <recommendedName>
        <fullName evidence="2">EF-hand domain-containing protein</fullName>
    </recommendedName>
</protein>
<sequence>MFSNQSKNTIVHLIKDIVKGEKELENLKQSLILQITDNNVSYQTCFLHLAYEKDRITRNDLEIFLSSQQIRFDQREISMFKYTTYQDFLDLMLPNNQIFLKQYQQKQMNYNNPNSDILNIIGKVIGKNIEIIRKIQAYLDALILRFDKSTLLNYLCPKSDKNTPIFLQLLKNLDLDISFEDIICAMRRLDKDQDSDVNRFDWEEFFKCLIKPPKSNQASIGNLQKQINKQQSSKSINRSESRQKTDQENINSNRNVHFSTMKSSTKSLKKSSSIMEESILEFQLHLLTIGKLHEELDQIKLELSSRGDYSISQVFQFFDLDVDGSIGLQDLKLVFLQLGIDVNDFIIRQLIHNYSSHHSQTQWNLTDFKCLFPENKQNLNNYIGAFSYETKKIIKILIQKYLELIRYKKESTNQLGQDMKNIDIIFNFIDLDQDGIITQDDFKVFDIKGKHILLFFQQFQEYPYQITYNQFQKYFI</sequence>
<feature type="domain" description="EF-hand" evidence="2">
    <location>
        <begin position="313"/>
        <end position="341"/>
    </location>
</feature>
<evidence type="ECO:0000313" key="4">
    <source>
        <dbReference type="Proteomes" id="UP000688137"/>
    </source>
</evidence>
<feature type="compositionally biased region" description="Polar residues" evidence="1">
    <location>
        <begin position="248"/>
        <end position="258"/>
    </location>
</feature>
<dbReference type="AlphaFoldDB" id="A0A8S1Q4K9"/>
<dbReference type="EMBL" id="CAJJDM010000148">
    <property type="protein sequence ID" value="CAD8110462.1"/>
    <property type="molecule type" value="Genomic_DNA"/>
</dbReference>